<name>A0A8S1Q385_9CILI</name>
<evidence type="ECO:0000313" key="1">
    <source>
        <dbReference type="EMBL" id="CAD8109918.1"/>
    </source>
</evidence>
<dbReference type="Proteomes" id="UP000692954">
    <property type="component" value="Unassembled WGS sequence"/>
</dbReference>
<dbReference type="EMBL" id="CAJJDN010000094">
    <property type="protein sequence ID" value="CAD8109918.1"/>
    <property type="molecule type" value="Genomic_DNA"/>
</dbReference>
<reference evidence="1" key="1">
    <citation type="submission" date="2021-01" db="EMBL/GenBank/DDBJ databases">
        <authorList>
            <consortium name="Genoscope - CEA"/>
            <person name="William W."/>
        </authorList>
    </citation>
    <scope>NUCLEOTIDE SEQUENCE</scope>
</reference>
<accession>A0A8S1Q385</accession>
<dbReference type="OrthoDB" id="307978at2759"/>
<dbReference type="PANTHER" id="PTHR33706">
    <property type="entry name" value="MORN VARIANT REPEAT PROTEIN"/>
    <property type="match status" value="1"/>
</dbReference>
<comment type="caution">
    <text evidence="1">The sequence shown here is derived from an EMBL/GenBank/DDBJ whole genome shotgun (WGS) entry which is preliminary data.</text>
</comment>
<protein>
    <submittedName>
        <fullName evidence="1">Uncharacterized protein</fullName>
    </submittedName>
</protein>
<proteinExistence type="predicted"/>
<organism evidence="1 2">
    <name type="scientific">Paramecium sonneborni</name>
    <dbReference type="NCBI Taxonomy" id="65129"/>
    <lineage>
        <taxon>Eukaryota</taxon>
        <taxon>Sar</taxon>
        <taxon>Alveolata</taxon>
        <taxon>Ciliophora</taxon>
        <taxon>Intramacronucleata</taxon>
        <taxon>Oligohymenophorea</taxon>
        <taxon>Peniculida</taxon>
        <taxon>Parameciidae</taxon>
        <taxon>Paramecium</taxon>
    </lineage>
</organism>
<gene>
    <name evidence="1" type="ORF">PSON_ATCC_30995.1.T0940195</name>
</gene>
<evidence type="ECO:0000313" key="2">
    <source>
        <dbReference type="Proteomes" id="UP000692954"/>
    </source>
</evidence>
<dbReference type="AlphaFoldDB" id="A0A8S1Q385"/>
<sequence length="509" mass="59678">MNTQNVSNLFKSTIQEKGLLEIEIDSWNKIQERIVKTKIRIAIAQDNYLLYFLNGVVYRKLQQFINLNREQIVDDSQNLEILTNLDQIKYLQWLGEYRENKRKFGKWIATWNMEVVKDVGGYYDNGLKQGLWNEPIKNYCSQSQVYERGIYFENQKRGSWIFLKENKRFGGGQYNNQGQKIGKWIELNDQYNHLSQVTCKGEYKNGKRVGKWEYYMLQGEYKLIGVGIYQEMQEESIKNGKWIELGDGFNLGSQVILIGNYSNGKKVGSWNFYWNDNERNELKGGGLYDGSIKIGVWNELINNFGSRQGQSQIIYNGEYHNDKKVGSWNILYQEFWEKNFQKIGGGFYNDQGSIKIGNWIEVSENYGSKRGQSFVTYNGEYKNDQKVGRWDILYKYYNDGWKKEQIGGGQYDLKCSFKIGMWIEVSDGFEMNMQVINKGYYQNGEKVGRWDILHREWGREKFEKIGGGSYGEKGSFKIGEWIELVDGSIVSYKCEYKDSKENTSIMIND</sequence>
<keyword evidence="2" id="KW-1185">Reference proteome</keyword>
<dbReference type="PANTHER" id="PTHR33706:SF1">
    <property type="entry name" value="TPR REPEAT PROTEIN"/>
    <property type="match status" value="1"/>
</dbReference>